<reference evidence="2" key="1">
    <citation type="submission" date="2021-01" db="EMBL/GenBank/DDBJ databases">
        <authorList>
            <consortium name="Genoscope - CEA"/>
            <person name="William W."/>
        </authorList>
    </citation>
    <scope>NUCLEOTIDE SEQUENCE</scope>
</reference>
<evidence type="ECO:0000256" key="1">
    <source>
        <dbReference type="PROSITE-ProRule" id="PRU00221"/>
    </source>
</evidence>
<dbReference type="GO" id="GO:0016226">
    <property type="term" value="P:iron-sulfur cluster assembly"/>
    <property type="evidence" value="ECO:0007669"/>
    <property type="project" value="TreeGrafter"/>
</dbReference>
<keyword evidence="3" id="KW-1185">Reference proteome</keyword>
<dbReference type="Pfam" id="PF00400">
    <property type="entry name" value="WD40"/>
    <property type="match status" value="3"/>
</dbReference>
<comment type="caution">
    <text evidence="2">The sequence shown here is derived from an EMBL/GenBank/DDBJ whole genome shotgun (WGS) entry which is preliminary data.</text>
</comment>
<dbReference type="SMART" id="SM00320">
    <property type="entry name" value="WD40"/>
    <property type="match status" value="4"/>
</dbReference>
<evidence type="ECO:0000313" key="2">
    <source>
        <dbReference type="EMBL" id="CAD8206680.1"/>
    </source>
</evidence>
<dbReference type="PANTHER" id="PTHR19920">
    <property type="entry name" value="WD40 PROTEIN CIAO1"/>
    <property type="match status" value="1"/>
</dbReference>
<dbReference type="AlphaFoldDB" id="A0A8S1XZ25"/>
<dbReference type="GO" id="GO:0097361">
    <property type="term" value="C:cytosolic [4Fe-4S] assembly targeting complex"/>
    <property type="evidence" value="ECO:0007669"/>
    <property type="project" value="TreeGrafter"/>
</dbReference>
<organism evidence="2 3">
    <name type="scientific">Paramecium octaurelia</name>
    <dbReference type="NCBI Taxonomy" id="43137"/>
    <lineage>
        <taxon>Eukaryota</taxon>
        <taxon>Sar</taxon>
        <taxon>Alveolata</taxon>
        <taxon>Ciliophora</taxon>
        <taxon>Intramacronucleata</taxon>
        <taxon>Oligohymenophorea</taxon>
        <taxon>Peniculida</taxon>
        <taxon>Parameciidae</taxon>
        <taxon>Paramecium</taxon>
    </lineage>
</organism>
<keyword evidence="1" id="KW-0853">WD repeat</keyword>
<evidence type="ECO:0000313" key="3">
    <source>
        <dbReference type="Proteomes" id="UP000683925"/>
    </source>
</evidence>
<feature type="repeat" description="WD" evidence="1">
    <location>
        <begin position="293"/>
        <end position="334"/>
    </location>
</feature>
<dbReference type="Proteomes" id="UP000683925">
    <property type="component" value="Unassembled WGS sequence"/>
</dbReference>
<dbReference type="EMBL" id="CAJJDP010000139">
    <property type="protein sequence ID" value="CAD8206680.1"/>
    <property type="molecule type" value="Genomic_DNA"/>
</dbReference>
<dbReference type="OrthoDB" id="406844at2759"/>
<gene>
    <name evidence="2" type="ORF">POCTA_138.1.T1380156</name>
</gene>
<feature type="repeat" description="WD" evidence="1">
    <location>
        <begin position="206"/>
        <end position="241"/>
    </location>
</feature>
<accession>A0A8S1XZ25</accession>
<protein>
    <submittedName>
        <fullName evidence="2">Uncharacterized protein</fullName>
    </submittedName>
</protein>
<name>A0A8S1XZ25_PAROT</name>
<sequence length="465" mass="54354">MNQKLICPSHHNLIQIVCLNEYCQSFRFSCYECLSKEHHLSHIRDVKKVSDFLDYKLQRQKEDQEFVSQFQHYLDQIIDVFNQIRNKLLLLYQTKIDTLDEMNELLNLFLQQHQEKFDSIILKVQQELLSVLKSYSDNLNQISINSFQSNLGNKNIKYQLIQTIKESPIYSFSFNSTSSMLAAGYSTGQIAIFELGTEQIRKQQILKEHKGSVYSIEFFYQKDCFISGGQDRVILIWSFENKLWICQQRIDAHSDWVSHLIINKNNTLIISSSGDKTIQFWNKGDLWKRSQTITAHLNTVNSLSLNDAEDQLISCSCDHTIKIFESKNSNWIILQTIKVDKLGFRLCFINNFTFVFQSENSINLSVYKFSQSDGLYQHIKNVLIENGNYCGNLFPSKYIRSKNIILNKNGNKVNLIKIPSDEEFILEEVIDFGTRAIFGNISYDGQYIATWDKNTKQIQIRKYVE</sequence>
<dbReference type="PROSITE" id="PS50082">
    <property type="entry name" value="WD_REPEATS_2"/>
    <property type="match status" value="3"/>
</dbReference>
<dbReference type="PROSITE" id="PS50294">
    <property type="entry name" value="WD_REPEATS_REGION"/>
    <property type="match status" value="2"/>
</dbReference>
<dbReference type="OMA" id="CFINNFT"/>
<dbReference type="PANTHER" id="PTHR19920:SF0">
    <property type="entry name" value="CYTOSOLIC IRON-SULFUR PROTEIN ASSEMBLY PROTEIN CIAO1-RELATED"/>
    <property type="match status" value="1"/>
</dbReference>
<proteinExistence type="predicted"/>
<dbReference type="InterPro" id="IPR001680">
    <property type="entry name" value="WD40_rpt"/>
</dbReference>
<feature type="repeat" description="WD" evidence="1">
    <location>
        <begin position="250"/>
        <end position="282"/>
    </location>
</feature>